<dbReference type="InterPro" id="IPR050884">
    <property type="entry name" value="CNP_phosphodiesterase-III"/>
</dbReference>
<organism evidence="6 7">
    <name type="scientific">Plasticicumulans lactativorans</name>
    <dbReference type="NCBI Taxonomy" id="1133106"/>
    <lineage>
        <taxon>Bacteria</taxon>
        <taxon>Pseudomonadati</taxon>
        <taxon>Pseudomonadota</taxon>
        <taxon>Gammaproteobacteria</taxon>
        <taxon>Candidatus Competibacteraceae</taxon>
        <taxon>Plasticicumulans</taxon>
    </lineage>
</organism>
<gene>
    <name evidence="6" type="ORF">EV699_101168</name>
</gene>
<dbReference type="EMBL" id="SLWY01000001">
    <property type="protein sequence ID" value="TCO83784.1"/>
    <property type="molecule type" value="Genomic_DNA"/>
</dbReference>
<feature type="domain" description="Calcineurin-like phosphoesterase" evidence="5">
    <location>
        <begin position="26"/>
        <end position="207"/>
    </location>
</feature>
<name>A0A4R2LG22_9GAMM</name>
<sequence length="282" mass="29075">MKTSRTWEPYYNRSLPGGSAVNSRVRLVQLSDTHLRAAAGMAGADADAGLRATLAAVAARGADALLLTGDLAHDDGAPAYARLAALLAPLGLPTLCLAGNHDDPAALAASALGVSGGADLGAWRLVLLDSTLPGQSGGALGAAELDRLDAALAAAPRRPALVALHHPPLALGSAWIDAIGLAAPERLFAVLARHPQVRAVVFGHAHQGFAARIGGIRVLGCPSTCVQFRPRRARFALDPRLPPGARWLDLYADGRLTTGILRAAPANSRPDAGAHRYTSRPS</sequence>
<comment type="caution">
    <text evidence="6">The sequence shown here is derived from an EMBL/GenBank/DDBJ whole genome shotgun (WGS) entry which is preliminary data.</text>
</comment>
<evidence type="ECO:0000313" key="7">
    <source>
        <dbReference type="Proteomes" id="UP000295765"/>
    </source>
</evidence>
<keyword evidence="3" id="KW-0408">Iron</keyword>
<evidence type="ECO:0000256" key="1">
    <source>
        <dbReference type="ARBA" id="ARBA00022723"/>
    </source>
</evidence>
<reference evidence="6 7" key="1">
    <citation type="submission" date="2019-03" db="EMBL/GenBank/DDBJ databases">
        <title>Genomic Encyclopedia of Type Strains, Phase IV (KMG-IV): sequencing the most valuable type-strain genomes for metagenomic binning, comparative biology and taxonomic classification.</title>
        <authorList>
            <person name="Goeker M."/>
        </authorList>
    </citation>
    <scope>NUCLEOTIDE SEQUENCE [LARGE SCALE GENOMIC DNA]</scope>
    <source>
        <strain evidence="6 7">DSM 25287</strain>
    </source>
</reference>
<dbReference type="PANTHER" id="PTHR42988:SF2">
    <property type="entry name" value="CYCLIC NUCLEOTIDE PHOSPHODIESTERASE CBUA0032-RELATED"/>
    <property type="match status" value="1"/>
</dbReference>
<accession>A0A4R2LG22</accession>
<evidence type="ECO:0000256" key="4">
    <source>
        <dbReference type="ARBA" id="ARBA00025742"/>
    </source>
</evidence>
<evidence type="ECO:0000259" key="5">
    <source>
        <dbReference type="Pfam" id="PF00149"/>
    </source>
</evidence>
<proteinExistence type="inferred from homology"/>
<comment type="similarity">
    <text evidence="4">Belongs to the cyclic nucleotide phosphodiesterase class-III family.</text>
</comment>
<dbReference type="PANTHER" id="PTHR42988">
    <property type="entry name" value="PHOSPHOHYDROLASE"/>
    <property type="match status" value="1"/>
</dbReference>
<dbReference type="Pfam" id="PF00149">
    <property type="entry name" value="Metallophos"/>
    <property type="match status" value="1"/>
</dbReference>
<evidence type="ECO:0000313" key="6">
    <source>
        <dbReference type="EMBL" id="TCO83784.1"/>
    </source>
</evidence>
<dbReference type="GO" id="GO:0046872">
    <property type="term" value="F:metal ion binding"/>
    <property type="evidence" value="ECO:0007669"/>
    <property type="project" value="UniProtKB-KW"/>
</dbReference>
<protein>
    <submittedName>
        <fullName evidence="6">Icc protein</fullName>
    </submittedName>
</protein>
<dbReference type="InterPro" id="IPR029052">
    <property type="entry name" value="Metallo-depent_PP-like"/>
</dbReference>
<dbReference type="GO" id="GO:0016787">
    <property type="term" value="F:hydrolase activity"/>
    <property type="evidence" value="ECO:0007669"/>
    <property type="project" value="UniProtKB-KW"/>
</dbReference>
<evidence type="ECO:0000256" key="3">
    <source>
        <dbReference type="ARBA" id="ARBA00023004"/>
    </source>
</evidence>
<dbReference type="Proteomes" id="UP000295765">
    <property type="component" value="Unassembled WGS sequence"/>
</dbReference>
<dbReference type="OrthoDB" id="9784378at2"/>
<dbReference type="SUPFAM" id="SSF56300">
    <property type="entry name" value="Metallo-dependent phosphatases"/>
    <property type="match status" value="1"/>
</dbReference>
<evidence type="ECO:0000256" key="2">
    <source>
        <dbReference type="ARBA" id="ARBA00022801"/>
    </source>
</evidence>
<dbReference type="AlphaFoldDB" id="A0A4R2LG22"/>
<dbReference type="Gene3D" id="3.60.21.10">
    <property type="match status" value="1"/>
</dbReference>
<dbReference type="InterPro" id="IPR004843">
    <property type="entry name" value="Calcineurin-like_PHP"/>
</dbReference>
<keyword evidence="1" id="KW-0479">Metal-binding</keyword>
<keyword evidence="7" id="KW-1185">Reference proteome</keyword>
<keyword evidence="2" id="KW-0378">Hydrolase</keyword>